<dbReference type="RefSeq" id="WP_009579359.1">
    <property type="nucleotide sequence ID" value="NZ_AMZN01000028.1"/>
</dbReference>
<evidence type="ECO:0000313" key="5">
    <source>
        <dbReference type="EMBL" id="ELR72050.1"/>
    </source>
</evidence>
<feature type="domain" description="HTH araC/xylS-type" evidence="4">
    <location>
        <begin position="171"/>
        <end position="272"/>
    </location>
</feature>
<keyword evidence="3" id="KW-0804">Transcription</keyword>
<dbReference type="PANTHER" id="PTHR43280:SF32">
    <property type="entry name" value="TRANSCRIPTIONAL REGULATORY PROTEIN"/>
    <property type="match status" value="1"/>
</dbReference>
<comment type="caution">
    <text evidence="5">The sequence shown here is derived from an EMBL/GenBank/DDBJ whole genome shotgun (WGS) entry which is preliminary data.</text>
</comment>
<dbReference type="SMART" id="SM00342">
    <property type="entry name" value="HTH_ARAC"/>
    <property type="match status" value="1"/>
</dbReference>
<dbReference type="InterPro" id="IPR009057">
    <property type="entry name" value="Homeodomain-like_sf"/>
</dbReference>
<dbReference type="eggNOG" id="COG4977">
    <property type="taxonomic scope" value="Bacteria"/>
</dbReference>
<accession>L8JT86</accession>
<dbReference type="PANTHER" id="PTHR43280">
    <property type="entry name" value="ARAC-FAMILY TRANSCRIPTIONAL REGULATOR"/>
    <property type="match status" value="1"/>
</dbReference>
<dbReference type="InterPro" id="IPR020449">
    <property type="entry name" value="Tscrpt_reg_AraC-type_HTH"/>
</dbReference>
<dbReference type="PROSITE" id="PS01124">
    <property type="entry name" value="HTH_ARAC_FAMILY_2"/>
    <property type="match status" value="1"/>
</dbReference>
<dbReference type="GO" id="GO:0003700">
    <property type="term" value="F:DNA-binding transcription factor activity"/>
    <property type="evidence" value="ECO:0007669"/>
    <property type="project" value="InterPro"/>
</dbReference>
<dbReference type="Gene3D" id="2.60.120.10">
    <property type="entry name" value="Jelly Rolls"/>
    <property type="match status" value="1"/>
</dbReference>
<dbReference type="InterPro" id="IPR037923">
    <property type="entry name" value="HTH-like"/>
</dbReference>
<keyword evidence="6" id="KW-1185">Reference proteome</keyword>
<evidence type="ECO:0000313" key="6">
    <source>
        <dbReference type="Proteomes" id="UP000011135"/>
    </source>
</evidence>
<dbReference type="STRING" id="1237149.C900_01915"/>
<dbReference type="Proteomes" id="UP000011135">
    <property type="component" value="Unassembled WGS sequence"/>
</dbReference>
<dbReference type="PATRIC" id="fig|1237149.3.peg.1870"/>
<organism evidence="5 6">
    <name type="scientific">Fulvivirga imtechensis AK7</name>
    <dbReference type="NCBI Taxonomy" id="1237149"/>
    <lineage>
        <taxon>Bacteria</taxon>
        <taxon>Pseudomonadati</taxon>
        <taxon>Bacteroidota</taxon>
        <taxon>Cytophagia</taxon>
        <taxon>Cytophagales</taxon>
        <taxon>Fulvivirgaceae</taxon>
        <taxon>Fulvivirga</taxon>
    </lineage>
</organism>
<dbReference type="SUPFAM" id="SSF46689">
    <property type="entry name" value="Homeodomain-like"/>
    <property type="match status" value="1"/>
</dbReference>
<evidence type="ECO:0000256" key="1">
    <source>
        <dbReference type="ARBA" id="ARBA00023015"/>
    </source>
</evidence>
<dbReference type="Gene3D" id="1.10.10.60">
    <property type="entry name" value="Homeodomain-like"/>
    <property type="match status" value="1"/>
</dbReference>
<dbReference type="InterPro" id="IPR003313">
    <property type="entry name" value="AraC-bd"/>
</dbReference>
<dbReference type="Pfam" id="PF12833">
    <property type="entry name" value="HTH_18"/>
    <property type="match status" value="1"/>
</dbReference>
<gene>
    <name evidence="5" type="ORF">C900_01915</name>
</gene>
<dbReference type="OrthoDB" id="9793451at2"/>
<name>L8JT86_9BACT</name>
<evidence type="ECO:0000256" key="2">
    <source>
        <dbReference type="ARBA" id="ARBA00023125"/>
    </source>
</evidence>
<dbReference type="PRINTS" id="PR00032">
    <property type="entry name" value="HTHARAC"/>
</dbReference>
<dbReference type="GO" id="GO:0043565">
    <property type="term" value="F:sequence-specific DNA binding"/>
    <property type="evidence" value="ECO:0007669"/>
    <property type="project" value="InterPro"/>
</dbReference>
<sequence length="277" mass="31634">MKPEIQTKNKIEDENGIKVATFRKNIRTTTPHKHNSYFEIIYISKGSGHHSIDGVQFRIDPPVLFFVRKEQVHHWALQSEPEGYVLIIKNSFVRNSLDKELGALIARLSTQSALKVTSPACIDSLFKLLTEEMKISLEENIRVVEGLLKALLAKILMVTRPHLQHVKGTSPAFNAFLELLLQERNLMNSVAHYARLLHVTPQNLNSICRKAVNHSASDIIADLIVNEAKRLLIYTDKTIGEVAFELNFKDPSHFVKYFKRLSGQTPKSYREKERLVP</sequence>
<dbReference type="InterPro" id="IPR014710">
    <property type="entry name" value="RmlC-like_jellyroll"/>
</dbReference>
<dbReference type="InterPro" id="IPR018060">
    <property type="entry name" value="HTH_AraC"/>
</dbReference>
<evidence type="ECO:0000256" key="3">
    <source>
        <dbReference type="ARBA" id="ARBA00023163"/>
    </source>
</evidence>
<dbReference type="AlphaFoldDB" id="L8JT86"/>
<evidence type="ECO:0000259" key="4">
    <source>
        <dbReference type="PROSITE" id="PS01124"/>
    </source>
</evidence>
<keyword evidence="1" id="KW-0805">Transcription regulation</keyword>
<dbReference type="SUPFAM" id="SSF51215">
    <property type="entry name" value="Regulatory protein AraC"/>
    <property type="match status" value="1"/>
</dbReference>
<proteinExistence type="predicted"/>
<reference evidence="5 6" key="1">
    <citation type="submission" date="2012-12" db="EMBL/GenBank/DDBJ databases">
        <title>Genome assembly of Fulvivirga imtechensis AK7.</title>
        <authorList>
            <person name="Nupur N."/>
            <person name="Khatri I."/>
            <person name="Kumar R."/>
            <person name="Subramanian S."/>
            <person name="Pinnaka A."/>
        </authorList>
    </citation>
    <scope>NUCLEOTIDE SEQUENCE [LARGE SCALE GENOMIC DNA]</scope>
    <source>
        <strain evidence="5 6">AK7</strain>
    </source>
</reference>
<dbReference type="Pfam" id="PF02311">
    <property type="entry name" value="AraC_binding"/>
    <property type="match status" value="1"/>
</dbReference>
<keyword evidence="2" id="KW-0238">DNA-binding</keyword>
<dbReference type="EMBL" id="AMZN01000028">
    <property type="protein sequence ID" value="ELR72050.1"/>
    <property type="molecule type" value="Genomic_DNA"/>
</dbReference>
<protein>
    <submittedName>
        <fullName evidence="5">Transcriptional regulator, AraC family</fullName>
    </submittedName>
</protein>